<keyword evidence="2" id="KW-1185">Reference proteome</keyword>
<proteinExistence type="predicted"/>
<dbReference type="OrthoDB" id="3344688at2759"/>
<dbReference type="AlphaFoldDB" id="A0A0L0SAY7"/>
<dbReference type="Proteomes" id="UP000054350">
    <property type="component" value="Unassembled WGS sequence"/>
</dbReference>
<reference evidence="2" key="2">
    <citation type="submission" date="2009-11" db="EMBL/GenBank/DDBJ databases">
        <title>The Genome Sequence of Allomyces macrogynus strain ATCC 38327.</title>
        <authorList>
            <consortium name="The Broad Institute Genome Sequencing Platform"/>
            <person name="Russ C."/>
            <person name="Cuomo C."/>
            <person name="Shea T."/>
            <person name="Young S.K."/>
            <person name="Zeng Q."/>
            <person name="Koehrsen M."/>
            <person name="Haas B."/>
            <person name="Borodovsky M."/>
            <person name="Guigo R."/>
            <person name="Alvarado L."/>
            <person name="Berlin A."/>
            <person name="Borenstein D."/>
            <person name="Chen Z."/>
            <person name="Engels R."/>
            <person name="Freedman E."/>
            <person name="Gellesch M."/>
            <person name="Goldberg J."/>
            <person name="Griggs A."/>
            <person name="Gujja S."/>
            <person name="Heiman D."/>
            <person name="Hepburn T."/>
            <person name="Howarth C."/>
            <person name="Jen D."/>
            <person name="Larson L."/>
            <person name="Lewis B."/>
            <person name="Mehta T."/>
            <person name="Park D."/>
            <person name="Pearson M."/>
            <person name="Roberts A."/>
            <person name="Saif S."/>
            <person name="Shenoy N."/>
            <person name="Sisk P."/>
            <person name="Stolte C."/>
            <person name="Sykes S."/>
            <person name="Walk T."/>
            <person name="White J."/>
            <person name="Yandava C."/>
            <person name="Burger G."/>
            <person name="Gray M.W."/>
            <person name="Holland P.W.H."/>
            <person name="King N."/>
            <person name="Lang F.B.F."/>
            <person name="Roger A.J."/>
            <person name="Ruiz-Trillo I."/>
            <person name="Lander E."/>
            <person name="Nusbaum C."/>
        </authorList>
    </citation>
    <scope>NUCLEOTIDE SEQUENCE [LARGE SCALE GENOMIC DNA]</scope>
    <source>
        <strain evidence="2">ATCC 38327</strain>
    </source>
</reference>
<dbReference type="VEuPathDB" id="FungiDB:AMAG_05130"/>
<gene>
    <name evidence="1" type="ORF">AMAG_05130</name>
</gene>
<sequence length="67" mass="7283">MLSSGAVAVCKHIADLQQDQVAKKTIDLRRVDTENQIADILTKPLAAPAFRKLRDMIGVAEVIAPRA</sequence>
<protein>
    <submittedName>
        <fullName evidence="1">Uncharacterized protein</fullName>
    </submittedName>
</protein>
<evidence type="ECO:0000313" key="2">
    <source>
        <dbReference type="Proteomes" id="UP000054350"/>
    </source>
</evidence>
<dbReference type="EMBL" id="GG745335">
    <property type="protein sequence ID" value="KNE59656.1"/>
    <property type="molecule type" value="Genomic_DNA"/>
</dbReference>
<reference evidence="1 2" key="1">
    <citation type="submission" date="2009-11" db="EMBL/GenBank/DDBJ databases">
        <title>Annotation of Allomyces macrogynus ATCC 38327.</title>
        <authorList>
            <consortium name="The Broad Institute Genome Sequencing Platform"/>
            <person name="Russ C."/>
            <person name="Cuomo C."/>
            <person name="Burger G."/>
            <person name="Gray M.W."/>
            <person name="Holland P.W.H."/>
            <person name="King N."/>
            <person name="Lang F.B.F."/>
            <person name="Roger A.J."/>
            <person name="Ruiz-Trillo I."/>
            <person name="Young S.K."/>
            <person name="Zeng Q."/>
            <person name="Gargeya S."/>
            <person name="Fitzgerald M."/>
            <person name="Haas B."/>
            <person name="Abouelleil A."/>
            <person name="Alvarado L."/>
            <person name="Arachchi H.M."/>
            <person name="Berlin A."/>
            <person name="Chapman S.B."/>
            <person name="Gearin G."/>
            <person name="Goldberg J."/>
            <person name="Griggs A."/>
            <person name="Gujja S."/>
            <person name="Hansen M."/>
            <person name="Heiman D."/>
            <person name="Howarth C."/>
            <person name="Larimer J."/>
            <person name="Lui A."/>
            <person name="MacDonald P.J.P."/>
            <person name="McCowen C."/>
            <person name="Montmayeur A."/>
            <person name="Murphy C."/>
            <person name="Neiman D."/>
            <person name="Pearson M."/>
            <person name="Priest M."/>
            <person name="Roberts A."/>
            <person name="Saif S."/>
            <person name="Shea T."/>
            <person name="Sisk P."/>
            <person name="Stolte C."/>
            <person name="Sykes S."/>
            <person name="Wortman J."/>
            <person name="Nusbaum C."/>
            <person name="Birren B."/>
        </authorList>
    </citation>
    <scope>NUCLEOTIDE SEQUENCE [LARGE SCALE GENOMIC DNA]</scope>
    <source>
        <strain evidence="1 2">ATCC 38327</strain>
    </source>
</reference>
<organism evidence="1 2">
    <name type="scientific">Allomyces macrogynus (strain ATCC 38327)</name>
    <name type="common">Allomyces javanicus var. macrogynus</name>
    <dbReference type="NCBI Taxonomy" id="578462"/>
    <lineage>
        <taxon>Eukaryota</taxon>
        <taxon>Fungi</taxon>
        <taxon>Fungi incertae sedis</taxon>
        <taxon>Blastocladiomycota</taxon>
        <taxon>Blastocladiomycetes</taxon>
        <taxon>Blastocladiales</taxon>
        <taxon>Blastocladiaceae</taxon>
        <taxon>Allomyces</taxon>
    </lineage>
</organism>
<evidence type="ECO:0000313" key="1">
    <source>
        <dbReference type="EMBL" id="KNE59656.1"/>
    </source>
</evidence>
<name>A0A0L0SAY7_ALLM3</name>
<accession>A0A0L0SAY7</accession>